<feature type="chain" id="PRO_5030518094" evidence="2">
    <location>
        <begin position="21"/>
        <end position="76"/>
    </location>
</feature>
<evidence type="ECO:0000256" key="1">
    <source>
        <dbReference type="SAM" id="Phobius"/>
    </source>
</evidence>
<feature type="transmembrane region" description="Helical" evidence="1">
    <location>
        <begin position="44"/>
        <end position="64"/>
    </location>
</feature>
<keyword evidence="2" id="KW-0732">Signal</keyword>
<proteinExistence type="predicted"/>
<keyword evidence="1" id="KW-1133">Transmembrane helix</keyword>
<keyword evidence="1" id="KW-0812">Transmembrane</keyword>
<protein>
    <submittedName>
        <fullName evidence="3">Membrane protein implicated in regulation of membrane protease activity</fullName>
    </submittedName>
</protein>
<keyword evidence="4" id="KW-1185">Reference proteome</keyword>
<evidence type="ECO:0000313" key="4">
    <source>
        <dbReference type="Proteomes" id="UP000536179"/>
    </source>
</evidence>
<gene>
    <name evidence="3" type="ORF">FHS27_004400</name>
</gene>
<dbReference type="EMBL" id="JACHXU010000016">
    <property type="protein sequence ID" value="MBB3208571.1"/>
    <property type="molecule type" value="Genomic_DNA"/>
</dbReference>
<feature type="signal peptide" evidence="2">
    <location>
        <begin position="1"/>
        <end position="20"/>
    </location>
</feature>
<dbReference type="RefSeq" id="WP_009103808.1">
    <property type="nucleotide sequence ID" value="NZ_JACHXU010000016.1"/>
</dbReference>
<dbReference type="Proteomes" id="UP000536179">
    <property type="component" value="Unassembled WGS sequence"/>
</dbReference>
<comment type="caution">
    <text evidence="3">The sequence shown here is derived from an EMBL/GenBank/DDBJ whole genome shotgun (WGS) entry which is preliminary data.</text>
</comment>
<keyword evidence="1" id="KW-0472">Membrane</keyword>
<dbReference type="AlphaFoldDB" id="A0A7W5E1Q0"/>
<organism evidence="3 4">
    <name type="scientific">Aporhodopirellula rubra</name>
    <dbReference type="NCBI Taxonomy" id="980271"/>
    <lineage>
        <taxon>Bacteria</taxon>
        <taxon>Pseudomonadati</taxon>
        <taxon>Planctomycetota</taxon>
        <taxon>Planctomycetia</taxon>
        <taxon>Pirellulales</taxon>
        <taxon>Pirellulaceae</taxon>
        <taxon>Aporhodopirellula</taxon>
    </lineage>
</organism>
<evidence type="ECO:0000313" key="3">
    <source>
        <dbReference type="EMBL" id="MBB3208571.1"/>
    </source>
</evidence>
<dbReference type="GO" id="GO:0006508">
    <property type="term" value="P:proteolysis"/>
    <property type="evidence" value="ECO:0007669"/>
    <property type="project" value="UniProtKB-KW"/>
</dbReference>
<accession>A0A7W5E1Q0</accession>
<reference evidence="3 4" key="1">
    <citation type="submission" date="2020-08" db="EMBL/GenBank/DDBJ databases">
        <title>Genomic Encyclopedia of Type Strains, Phase III (KMG-III): the genomes of soil and plant-associated and newly described type strains.</title>
        <authorList>
            <person name="Whitman W."/>
        </authorList>
    </citation>
    <scope>NUCLEOTIDE SEQUENCE [LARGE SCALE GENOMIC DNA]</scope>
    <source>
        <strain evidence="3 4">CECT 8075</strain>
    </source>
</reference>
<keyword evidence="3" id="KW-0645">Protease</keyword>
<keyword evidence="3" id="KW-0378">Hydrolase</keyword>
<evidence type="ECO:0000256" key="2">
    <source>
        <dbReference type="SAM" id="SignalP"/>
    </source>
</evidence>
<dbReference type="GO" id="GO:0008233">
    <property type="term" value="F:peptidase activity"/>
    <property type="evidence" value="ECO:0007669"/>
    <property type="project" value="UniProtKB-KW"/>
</dbReference>
<sequence length="76" mass="8143">MTRLLMTTALAILPATLVMAHEGHGHGAAGQGNGFWHYLTEPQHAWVFAALVVVSAAVVGYRWLERTEAADAKDAS</sequence>
<name>A0A7W5E1Q0_9BACT</name>